<protein>
    <submittedName>
        <fullName evidence="1">Uncharacterized protein</fullName>
    </submittedName>
</protein>
<dbReference type="OrthoDB" id="5153231at2759"/>
<proteinExistence type="predicted"/>
<gene>
    <name evidence="1" type="ORF">BKA55DRAFT_682348</name>
</gene>
<dbReference type="GeneID" id="70228278"/>
<dbReference type="AlphaFoldDB" id="A0A9P9R880"/>
<organism evidence="1 2">
    <name type="scientific">Fusarium redolens</name>
    <dbReference type="NCBI Taxonomy" id="48865"/>
    <lineage>
        <taxon>Eukaryota</taxon>
        <taxon>Fungi</taxon>
        <taxon>Dikarya</taxon>
        <taxon>Ascomycota</taxon>
        <taxon>Pezizomycotina</taxon>
        <taxon>Sordariomycetes</taxon>
        <taxon>Hypocreomycetidae</taxon>
        <taxon>Hypocreales</taxon>
        <taxon>Nectriaceae</taxon>
        <taxon>Fusarium</taxon>
        <taxon>Fusarium redolens species complex</taxon>
    </lineage>
</organism>
<sequence>MPQTYPCRMYFANWDVAGSWMRFEGASIFIKLNLDSCRNKALELFPDDCKYHYSSAELDGVQTITPCQSWRDNRPDAILGLLFRHEDGRQRCVGQVTSETMWICYPETDELSWRPSHEEDASGVDFMSFEEPDEWDEPYIKTPMRGCLDWYFSEKLCHPSHRDDSESLDELLEVLAQEATPGMPLGHIVKPFRSSLEET</sequence>
<comment type="caution">
    <text evidence="1">The sequence shown here is derived from an EMBL/GenBank/DDBJ whole genome shotgun (WGS) entry which is preliminary data.</text>
</comment>
<evidence type="ECO:0000313" key="2">
    <source>
        <dbReference type="Proteomes" id="UP000720189"/>
    </source>
</evidence>
<dbReference type="EMBL" id="JAGMUX010000001">
    <property type="protein sequence ID" value="KAH7269259.1"/>
    <property type="molecule type" value="Genomic_DNA"/>
</dbReference>
<dbReference type="RefSeq" id="XP_046056027.1">
    <property type="nucleotide sequence ID" value="XM_046198324.1"/>
</dbReference>
<name>A0A9P9R880_FUSRE</name>
<dbReference type="Proteomes" id="UP000720189">
    <property type="component" value="Unassembled WGS sequence"/>
</dbReference>
<keyword evidence="2" id="KW-1185">Reference proteome</keyword>
<evidence type="ECO:0000313" key="1">
    <source>
        <dbReference type="EMBL" id="KAH7269259.1"/>
    </source>
</evidence>
<accession>A0A9P9R880</accession>
<reference evidence="1" key="1">
    <citation type="journal article" date="2021" name="Nat. Commun.">
        <title>Genetic determinants of endophytism in the Arabidopsis root mycobiome.</title>
        <authorList>
            <person name="Mesny F."/>
            <person name="Miyauchi S."/>
            <person name="Thiergart T."/>
            <person name="Pickel B."/>
            <person name="Atanasova L."/>
            <person name="Karlsson M."/>
            <person name="Huettel B."/>
            <person name="Barry K.W."/>
            <person name="Haridas S."/>
            <person name="Chen C."/>
            <person name="Bauer D."/>
            <person name="Andreopoulos W."/>
            <person name="Pangilinan J."/>
            <person name="LaButti K."/>
            <person name="Riley R."/>
            <person name="Lipzen A."/>
            <person name="Clum A."/>
            <person name="Drula E."/>
            <person name="Henrissat B."/>
            <person name="Kohler A."/>
            <person name="Grigoriev I.V."/>
            <person name="Martin F.M."/>
            <person name="Hacquard S."/>
        </authorList>
    </citation>
    <scope>NUCLEOTIDE SEQUENCE</scope>
    <source>
        <strain evidence="1">MPI-CAGE-AT-0023</strain>
    </source>
</reference>